<dbReference type="AlphaFoldDB" id="A0A381UAV9"/>
<keyword evidence="1" id="KW-0472">Membrane</keyword>
<feature type="non-terminal residue" evidence="2">
    <location>
        <position position="1"/>
    </location>
</feature>
<feature type="transmembrane region" description="Helical" evidence="1">
    <location>
        <begin position="127"/>
        <end position="147"/>
    </location>
</feature>
<gene>
    <name evidence="2" type="ORF">METZ01_LOCUS77351</name>
</gene>
<evidence type="ECO:0000313" key="2">
    <source>
        <dbReference type="EMBL" id="SVA24497.1"/>
    </source>
</evidence>
<reference evidence="2" key="1">
    <citation type="submission" date="2018-05" db="EMBL/GenBank/DDBJ databases">
        <authorList>
            <person name="Lanie J.A."/>
            <person name="Ng W.-L."/>
            <person name="Kazmierczak K.M."/>
            <person name="Andrzejewski T.M."/>
            <person name="Davidsen T.M."/>
            <person name="Wayne K.J."/>
            <person name="Tettelin H."/>
            <person name="Glass J.I."/>
            <person name="Rusch D."/>
            <person name="Podicherti R."/>
            <person name="Tsui H.-C.T."/>
            <person name="Winkler M.E."/>
        </authorList>
    </citation>
    <scope>NUCLEOTIDE SEQUENCE</scope>
</reference>
<evidence type="ECO:0000256" key="1">
    <source>
        <dbReference type="SAM" id="Phobius"/>
    </source>
</evidence>
<name>A0A381UAV9_9ZZZZ</name>
<feature type="non-terminal residue" evidence="2">
    <location>
        <position position="148"/>
    </location>
</feature>
<dbReference type="EMBL" id="UINC01005940">
    <property type="protein sequence ID" value="SVA24497.1"/>
    <property type="molecule type" value="Genomic_DNA"/>
</dbReference>
<protein>
    <submittedName>
        <fullName evidence="2">Uncharacterized protein</fullName>
    </submittedName>
</protein>
<keyword evidence="1" id="KW-1133">Transmembrane helix</keyword>
<proteinExistence type="predicted"/>
<organism evidence="2">
    <name type="scientific">marine metagenome</name>
    <dbReference type="NCBI Taxonomy" id="408172"/>
    <lineage>
        <taxon>unclassified sequences</taxon>
        <taxon>metagenomes</taxon>
        <taxon>ecological metagenomes</taxon>
    </lineage>
</organism>
<feature type="transmembrane region" description="Helical" evidence="1">
    <location>
        <begin position="7"/>
        <end position="25"/>
    </location>
</feature>
<accession>A0A381UAV9</accession>
<sequence>MLSKYTIIGLIVGCVICGLGIASLVDSLAYPNEIRETNDTFGVGDSDRIRFNAPADSVQMLEITGDTFDVKIFTPNEKNNVDNSYKGKATFSWTNTDAGENLIQIQNTGKSEFNISGTFELSRDPLFFTYHILVIIAGIVVIGFSAAF</sequence>
<keyword evidence="1" id="KW-0812">Transmembrane</keyword>